<evidence type="ECO:0000313" key="2">
    <source>
        <dbReference type="Proteomes" id="UP000033140"/>
    </source>
</evidence>
<keyword evidence="2" id="KW-1185">Reference proteome</keyword>
<reference evidence="1 2" key="3">
    <citation type="journal article" date="2015" name="Genome Announc.">
        <title>Draft Genome Sequence of the Archiascomycetous Yeast Saitoella complicata.</title>
        <authorList>
            <person name="Yamauchi K."/>
            <person name="Kondo S."/>
            <person name="Hamamoto M."/>
            <person name="Takahashi Y."/>
            <person name="Ogura Y."/>
            <person name="Hayashi T."/>
            <person name="Nishida H."/>
        </authorList>
    </citation>
    <scope>NUCLEOTIDE SEQUENCE [LARGE SCALE GENOMIC DNA]</scope>
    <source>
        <strain evidence="1 2">NRRL Y-17804</strain>
    </source>
</reference>
<proteinExistence type="predicted"/>
<dbReference type="Proteomes" id="UP000033140">
    <property type="component" value="Unassembled WGS sequence"/>
</dbReference>
<dbReference type="AlphaFoldDB" id="A0A0E9NGJ3"/>
<accession>A0A0E9NGJ3</accession>
<organism evidence="1 2">
    <name type="scientific">Saitoella complicata (strain BCRC 22490 / CBS 7301 / JCM 7358 / NBRC 10748 / NRRL Y-17804)</name>
    <dbReference type="NCBI Taxonomy" id="698492"/>
    <lineage>
        <taxon>Eukaryota</taxon>
        <taxon>Fungi</taxon>
        <taxon>Dikarya</taxon>
        <taxon>Ascomycota</taxon>
        <taxon>Taphrinomycotina</taxon>
        <taxon>Taphrinomycotina incertae sedis</taxon>
        <taxon>Saitoella</taxon>
    </lineage>
</organism>
<reference evidence="1 2" key="2">
    <citation type="journal article" date="2014" name="J. Gen. Appl. Microbiol.">
        <title>The early diverging ascomycetous budding yeast Saitoella complicata has three histone deacetylases belonging to the Clr6, Hos2, and Rpd3 lineages.</title>
        <authorList>
            <person name="Nishida H."/>
            <person name="Matsumoto T."/>
            <person name="Kondo S."/>
            <person name="Hamamoto M."/>
            <person name="Yoshikawa H."/>
        </authorList>
    </citation>
    <scope>NUCLEOTIDE SEQUENCE [LARGE SCALE GENOMIC DNA]</scope>
    <source>
        <strain evidence="1 2">NRRL Y-17804</strain>
    </source>
</reference>
<evidence type="ECO:0000313" key="1">
    <source>
        <dbReference type="EMBL" id="GAO48954.1"/>
    </source>
</evidence>
<reference evidence="1 2" key="1">
    <citation type="journal article" date="2011" name="J. Gen. Appl. Microbiol.">
        <title>Draft genome sequencing of the enigmatic yeast Saitoella complicata.</title>
        <authorList>
            <person name="Nishida H."/>
            <person name="Hamamoto M."/>
            <person name="Sugiyama J."/>
        </authorList>
    </citation>
    <scope>NUCLEOTIDE SEQUENCE [LARGE SCALE GENOMIC DNA]</scope>
    <source>
        <strain evidence="1 2">NRRL Y-17804</strain>
    </source>
</reference>
<protein>
    <submittedName>
        <fullName evidence="1">Uncharacterized protein</fullName>
    </submittedName>
</protein>
<sequence length="145" mass="16191">MATSMGTGVKGDVKDLVVHGGIEQYSCGISEHSHHTRKSLRFIGFLAVVGRESVGMSRLKCCTAFSVPQQLMMNNGSWNETAMAMGVKYRKRSELEVEISLDVDEEPEHEKHLDVRQERRIVTHIFGGESTGSCVIRQNPTTERI</sequence>
<comment type="caution">
    <text evidence="1">The sequence shown here is derived from an EMBL/GenBank/DDBJ whole genome shotgun (WGS) entry which is preliminary data.</text>
</comment>
<gene>
    <name evidence="1" type="ORF">G7K_3115-t1</name>
</gene>
<name>A0A0E9NGJ3_SAICN</name>
<dbReference type="EMBL" id="BACD03000019">
    <property type="protein sequence ID" value="GAO48954.1"/>
    <property type="molecule type" value="Genomic_DNA"/>
</dbReference>